<organism evidence="1 2">
    <name type="scientific">Halteria grandinella</name>
    <dbReference type="NCBI Taxonomy" id="5974"/>
    <lineage>
        <taxon>Eukaryota</taxon>
        <taxon>Sar</taxon>
        <taxon>Alveolata</taxon>
        <taxon>Ciliophora</taxon>
        <taxon>Intramacronucleata</taxon>
        <taxon>Spirotrichea</taxon>
        <taxon>Stichotrichia</taxon>
        <taxon>Sporadotrichida</taxon>
        <taxon>Halteriidae</taxon>
        <taxon>Halteria</taxon>
    </lineage>
</organism>
<dbReference type="AlphaFoldDB" id="A0A8J8T890"/>
<name>A0A8J8T890_HALGN</name>
<evidence type="ECO:0000313" key="2">
    <source>
        <dbReference type="Proteomes" id="UP000785679"/>
    </source>
</evidence>
<protein>
    <submittedName>
        <fullName evidence="1">Uncharacterized protein</fullName>
    </submittedName>
</protein>
<comment type="caution">
    <text evidence="1">The sequence shown here is derived from an EMBL/GenBank/DDBJ whole genome shotgun (WGS) entry which is preliminary data.</text>
</comment>
<evidence type="ECO:0000313" key="1">
    <source>
        <dbReference type="EMBL" id="TNV86132.1"/>
    </source>
</evidence>
<reference evidence="1" key="1">
    <citation type="submission" date="2019-06" db="EMBL/GenBank/DDBJ databases">
        <authorList>
            <person name="Zheng W."/>
        </authorList>
    </citation>
    <scope>NUCLEOTIDE SEQUENCE</scope>
    <source>
        <strain evidence="1">QDHG01</strain>
    </source>
</reference>
<gene>
    <name evidence="1" type="ORF">FGO68_gene9365</name>
</gene>
<sequence>MKTRVYQINSMGLIVQQIYKYQFFNYIRLNIYIEDVIWVLQIFAEIKALPKDCTRLCRSSLSGSVEQQAINNLQETCTVSGRRRNE</sequence>
<proteinExistence type="predicted"/>
<dbReference type="Proteomes" id="UP000785679">
    <property type="component" value="Unassembled WGS sequence"/>
</dbReference>
<dbReference type="EMBL" id="RRYP01001279">
    <property type="protein sequence ID" value="TNV86132.1"/>
    <property type="molecule type" value="Genomic_DNA"/>
</dbReference>
<keyword evidence="2" id="KW-1185">Reference proteome</keyword>
<accession>A0A8J8T890</accession>